<keyword evidence="5 6" id="KW-0472">Membrane</keyword>
<comment type="subcellular location">
    <subcellularLocation>
        <location evidence="1">Membrane</location>
        <topology evidence="1">Multi-pass membrane protein</topology>
    </subcellularLocation>
</comment>
<dbReference type="PANTHER" id="PTHR48177">
    <property type="entry name" value="TRANSMEMBRANE PROTEIN 189"/>
    <property type="match status" value="1"/>
</dbReference>
<gene>
    <name evidence="8" type="ORF">TEOVI_000829200</name>
</gene>
<keyword evidence="4 6" id="KW-1133">Transmembrane helix</keyword>
<comment type="similarity">
    <text evidence="2">Belongs to the fatty acid desaturase CarF family.</text>
</comment>
<dbReference type="AlphaFoldDB" id="A0A1G4I6L7"/>
<evidence type="ECO:0000313" key="8">
    <source>
        <dbReference type="EMBL" id="SCU67594.1"/>
    </source>
</evidence>
<evidence type="ECO:0000256" key="5">
    <source>
        <dbReference type="ARBA" id="ARBA00023136"/>
    </source>
</evidence>
<proteinExistence type="inferred from homology"/>
<dbReference type="Pfam" id="PF10520">
    <property type="entry name" value="Lipid_desat"/>
    <property type="match status" value="1"/>
</dbReference>
<dbReference type="GO" id="GO:0006631">
    <property type="term" value="P:fatty acid metabolic process"/>
    <property type="evidence" value="ECO:0007669"/>
    <property type="project" value="UniProtKB-UniPathway"/>
</dbReference>
<accession>A0A1G4I6L7</accession>
<dbReference type="InterPro" id="IPR052601">
    <property type="entry name" value="Plasmalogen_desaturase"/>
</dbReference>
<evidence type="ECO:0000256" key="2">
    <source>
        <dbReference type="ARBA" id="ARBA00007620"/>
    </source>
</evidence>
<feature type="transmembrane region" description="Helical" evidence="6">
    <location>
        <begin position="180"/>
        <end position="196"/>
    </location>
</feature>
<evidence type="ECO:0000259" key="7">
    <source>
        <dbReference type="Pfam" id="PF10520"/>
    </source>
</evidence>
<reference evidence="8" key="1">
    <citation type="submission" date="2016-09" db="EMBL/GenBank/DDBJ databases">
        <authorList>
            <person name="Hebert L."/>
            <person name="Moumen B."/>
        </authorList>
    </citation>
    <scope>NUCLEOTIDE SEQUENCE [LARGE SCALE GENOMIC DNA]</scope>
    <source>
        <strain evidence="8">OVI</strain>
    </source>
</reference>
<feature type="transmembrane region" description="Helical" evidence="6">
    <location>
        <begin position="49"/>
        <end position="71"/>
    </location>
</feature>
<dbReference type="PANTHER" id="PTHR48177:SF1">
    <property type="entry name" value="PLASMANYLETHANOLAMINE DESATURASE 1"/>
    <property type="match status" value="1"/>
</dbReference>
<evidence type="ECO:0000256" key="3">
    <source>
        <dbReference type="ARBA" id="ARBA00022692"/>
    </source>
</evidence>
<evidence type="ECO:0000256" key="6">
    <source>
        <dbReference type="SAM" id="Phobius"/>
    </source>
</evidence>
<name>A0A1G4I6L7_TRYEQ</name>
<sequence length="299" mass="33782">MSIDVVPATETAAAATTTATYMDNIISVRKANAKKLAGGYTQTKRIAEICYFSLAVCLWMRNVAIVVLYLLHSSESSSNQLLWSPLMILSAMVLSDFISGVAHWSFDTWGTPETFLFGNFIRSFREHHVNQMAMTKHDFIETNADTTLPLIPVLLIQLYFLGCNSKNNSTFRYNIDNDNAGFHVFFLTFALFIGMTNELHKWAHLPAPHPFARLLMSCRIVLTRKSHRRHHRGSYDRSYCITTGWLNAPLDRVDFWRKAEAVVTALTGAVPRANDRELLGVRHKEETDGEGCNEEFGGL</sequence>
<keyword evidence="9" id="KW-1185">Reference proteome</keyword>
<dbReference type="InterPro" id="IPR019547">
    <property type="entry name" value="Lipid_desat"/>
</dbReference>
<evidence type="ECO:0000256" key="1">
    <source>
        <dbReference type="ARBA" id="ARBA00004141"/>
    </source>
</evidence>
<protein>
    <submittedName>
        <fullName evidence="8">Ubiquitin-conjugating enzyme variant Kua homologue, putative</fullName>
    </submittedName>
</protein>
<keyword evidence="3 6" id="KW-0812">Transmembrane</keyword>
<feature type="transmembrane region" description="Helical" evidence="6">
    <location>
        <begin position="83"/>
        <end position="106"/>
    </location>
</feature>
<evidence type="ECO:0000256" key="4">
    <source>
        <dbReference type="ARBA" id="ARBA00022989"/>
    </source>
</evidence>
<dbReference type="GO" id="GO:0016491">
    <property type="term" value="F:oxidoreductase activity"/>
    <property type="evidence" value="ECO:0007669"/>
    <property type="project" value="TreeGrafter"/>
</dbReference>
<feature type="domain" description="Lipid desaturase" evidence="7">
    <location>
        <begin position="92"/>
        <end position="273"/>
    </location>
</feature>
<dbReference type="VEuPathDB" id="TriTrypDB:TEOVI_000829200"/>
<dbReference type="UniPathway" id="UPA00199"/>
<comment type="caution">
    <text evidence="8">The sequence shown here is derived from an EMBL/GenBank/DDBJ whole genome shotgun (WGS) entry which is preliminary data.</text>
</comment>
<evidence type="ECO:0000313" key="9">
    <source>
        <dbReference type="Proteomes" id="UP000195570"/>
    </source>
</evidence>
<dbReference type="GeneID" id="92382226"/>
<dbReference type="GO" id="GO:0016020">
    <property type="term" value="C:membrane"/>
    <property type="evidence" value="ECO:0007669"/>
    <property type="project" value="UniProtKB-SubCell"/>
</dbReference>
<dbReference type="EMBL" id="CZPT02000780">
    <property type="protein sequence ID" value="SCU67594.1"/>
    <property type="molecule type" value="Genomic_DNA"/>
</dbReference>
<dbReference type="RefSeq" id="XP_067078887.1">
    <property type="nucleotide sequence ID" value="XM_067222786.1"/>
</dbReference>
<organism evidence="8 9">
    <name type="scientific">Trypanosoma equiperdum</name>
    <dbReference type="NCBI Taxonomy" id="5694"/>
    <lineage>
        <taxon>Eukaryota</taxon>
        <taxon>Discoba</taxon>
        <taxon>Euglenozoa</taxon>
        <taxon>Kinetoplastea</taxon>
        <taxon>Metakinetoplastina</taxon>
        <taxon>Trypanosomatida</taxon>
        <taxon>Trypanosomatidae</taxon>
        <taxon>Trypanosoma</taxon>
    </lineage>
</organism>
<dbReference type="Proteomes" id="UP000195570">
    <property type="component" value="Unassembled WGS sequence"/>
</dbReference>